<sequence length="297" mass="31551">MLPIAEIETSYTCCLRVNLSLDGLARARLARSVARAAARSPSPTRGPLMLTPLASSASAYSALSPAHAHAKPHLRPPPGGQMLALSLHLSAHAPQPKLRHATRAVCPSPPRLADGRDLPAACTSRCRARGRLARRSSPVSVVHLLFLGVPEPQAQREEVWMDEIDDQRVVFGVDVGAGLSFDPQKCSACTRARFNMLRALMQRANAFHGSCGQNGANNGTGIAYKVIRDVEKEVVLLELTPGANAAAPSADPIAAWGDTLTVVKMTEVKAPCAQDNPVIVAERRVGGLRADILALAH</sequence>
<dbReference type="OrthoDB" id="9547406at2759"/>
<dbReference type="Proteomes" id="UP000623467">
    <property type="component" value="Unassembled WGS sequence"/>
</dbReference>
<proteinExistence type="predicted"/>
<name>A0A8H6YLW4_9AGAR</name>
<accession>A0A8H6YLW4</accession>
<dbReference type="EMBL" id="JACAZH010000008">
    <property type="protein sequence ID" value="KAF7361111.1"/>
    <property type="molecule type" value="Genomic_DNA"/>
</dbReference>
<evidence type="ECO:0000313" key="1">
    <source>
        <dbReference type="EMBL" id="KAF7361111.1"/>
    </source>
</evidence>
<protein>
    <submittedName>
        <fullName evidence="1">Specific transcriptional repressor</fullName>
    </submittedName>
</protein>
<organism evidence="1 2">
    <name type="scientific">Mycena sanguinolenta</name>
    <dbReference type="NCBI Taxonomy" id="230812"/>
    <lineage>
        <taxon>Eukaryota</taxon>
        <taxon>Fungi</taxon>
        <taxon>Dikarya</taxon>
        <taxon>Basidiomycota</taxon>
        <taxon>Agaricomycotina</taxon>
        <taxon>Agaricomycetes</taxon>
        <taxon>Agaricomycetidae</taxon>
        <taxon>Agaricales</taxon>
        <taxon>Marasmiineae</taxon>
        <taxon>Mycenaceae</taxon>
        <taxon>Mycena</taxon>
    </lineage>
</organism>
<dbReference type="AlphaFoldDB" id="A0A8H6YLW4"/>
<comment type="caution">
    <text evidence="1">The sequence shown here is derived from an EMBL/GenBank/DDBJ whole genome shotgun (WGS) entry which is preliminary data.</text>
</comment>
<evidence type="ECO:0000313" key="2">
    <source>
        <dbReference type="Proteomes" id="UP000623467"/>
    </source>
</evidence>
<gene>
    <name evidence="1" type="ORF">MSAN_01142700</name>
</gene>
<keyword evidence="2" id="KW-1185">Reference proteome</keyword>
<reference evidence="1" key="1">
    <citation type="submission" date="2020-05" db="EMBL/GenBank/DDBJ databases">
        <title>Mycena genomes resolve the evolution of fungal bioluminescence.</title>
        <authorList>
            <person name="Tsai I.J."/>
        </authorList>
    </citation>
    <scope>NUCLEOTIDE SEQUENCE</scope>
    <source>
        <strain evidence="1">160909Yilan</strain>
    </source>
</reference>